<dbReference type="RefSeq" id="WP_007904607.1">
    <property type="nucleotide sequence ID" value="NZ_ADVG01000001.1"/>
</dbReference>
<organism evidence="3 4">
    <name type="scientific">Ktedonobacter racemifer DSM 44963</name>
    <dbReference type="NCBI Taxonomy" id="485913"/>
    <lineage>
        <taxon>Bacteria</taxon>
        <taxon>Bacillati</taxon>
        <taxon>Chloroflexota</taxon>
        <taxon>Ktedonobacteria</taxon>
        <taxon>Ktedonobacterales</taxon>
        <taxon>Ktedonobacteraceae</taxon>
        <taxon>Ktedonobacter</taxon>
    </lineage>
</organism>
<keyword evidence="2" id="KW-0472">Membrane</keyword>
<keyword evidence="2" id="KW-0812">Transmembrane</keyword>
<protein>
    <submittedName>
        <fullName evidence="3">Uncharacterized protein</fullName>
    </submittedName>
</protein>
<evidence type="ECO:0000256" key="2">
    <source>
        <dbReference type="SAM" id="Phobius"/>
    </source>
</evidence>
<comment type="caution">
    <text evidence="3">The sequence shown here is derived from an EMBL/GenBank/DDBJ whole genome shotgun (WGS) entry which is preliminary data.</text>
</comment>
<dbReference type="EMBL" id="ADVG01000001">
    <property type="protein sequence ID" value="EFH88535.1"/>
    <property type="molecule type" value="Genomic_DNA"/>
</dbReference>
<gene>
    <name evidence="3" type="ORF">Krac_10010</name>
</gene>
<proteinExistence type="predicted"/>
<dbReference type="Proteomes" id="UP000004508">
    <property type="component" value="Unassembled WGS sequence"/>
</dbReference>
<evidence type="ECO:0000313" key="3">
    <source>
        <dbReference type="EMBL" id="EFH88535.1"/>
    </source>
</evidence>
<dbReference type="AlphaFoldDB" id="D6TET6"/>
<reference evidence="3 4" key="1">
    <citation type="journal article" date="2011" name="Stand. Genomic Sci.">
        <title>Non-contiguous finished genome sequence and contextual data of the filamentous soil bacterium Ktedonobacter racemifer type strain (SOSP1-21).</title>
        <authorList>
            <person name="Chang Y.J."/>
            <person name="Land M."/>
            <person name="Hauser L."/>
            <person name="Chertkov O."/>
            <person name="Del Rio T.G."/>
            <person name="Nolan M."/>
            <person name="Copeland A."/>
            <person name="Tice H."/>
            <person name="Cheng J.F."/>
            <person name="Lucas S."/>
            <person name="Han C."/>
            <person name="Goodwin L."/>
            <person name="Pitluck S."/>
            <person name="Ivanova N."/>
            <person name="Ovchinikova G."/>
            <person name="Pati A."/>
            <person name="Chen A."/>
            <person name="Palaniappan K."/>
            <person name="Mavromatis K."/>
            <person name="Liolios K."/>
            <person name="Brettin T."/>
            <person name="Fiebig A."/>
            <person name="Rohde M."/>
            <person name="Abt B."/>
            <person name="Goker M."/>
            <person name="Detter J.C."/>
            <person name="Woyke T."/>
            <person name="Bristow J."/>
            <person name="Eisen J.A."/>
            <person name="Markowitz V."/>
            <person name="Hugenholtz P."/>
            <person name="Kyrpides N.C."/>
            <person name="Klenk H.P."/>
            <person name="Lapidus A."/>
        </authorList>
    </citation>
    <scope>NUCLEOTIDE SEQUENCE [LARGE SCALE GENOMIC DNA]</scope>
    <source>
        <strain evidence="4">DSM 44963</strain>
    </source>
</reference>
<dbReference type="InParanoid" id="D6TET6"/>
<sequence>MLNELAKTFFDNIWLIMIFLFIFGGSITSIVRGIFKASFEQQLKMQEKKNEELRLRLELEHLQKGPGRGSNMPQPKESAWDEQPLAGYDDGYQGQGLDQSTKEREQQPVEPYVSEGQELPPQVQG</sequence>
<name>D6TET6_KTERA</name>
<feature type="compositionally biased region" description="Low complexity" evidence="1">
    <location>
        <begin position="87"/>
        <end position="96"/>
    </location>
</feature>
<evidence type="ECO:0000256" key="1">
    <source>
        <dbReference type="SAM" id="MobiDB-lite"/>
    </source>
</evidence>
<feature type="region of interest" description="Disordered" evidence="1">
    <location>
        <begin position="59"/>
        <end position="125"/>
    </location>
</feature>
<dbReference type="STRING" id="485913.Krac_10010"/>
<evidence type="ECO:0000313" key="4">
    <source>
        <dbReference type="Proteomes" id="UP000004508"/>
    </source>
</evidence>
<feature type="transmembrane region" description="Helical" evidence="2">
    <location>
        <begin position="12"/>
        <end position="35"/>
    </location>
</feature>
<keyword evidence="4" id="KW-1185">Reference proteome</keyword>
<accession>D6TET6</accession>
<keyword evidence="2" id="KW-1133">Transmembrane helix</keyword>